<dbReference type="STRING" id="268407.PWYN_16685"/>
<dbReference type="eggNOG" id="COG3607">
    <property type="taxonomic scope" value="Bacteria"/>
</dbReference>
<reference evidence="2 3" key="1">
    <citation type="submission" date="2014-08" db="EMBL/GenBank/DDBJ databases">
        <authorList>
            <person name="den Bakker H.C."/>
        </authorList>
    </citation>
    <scope>NUCLEOTIDE SEQUENCE [LARGE SCALE GENOMIC DNA]</scope>
    <source>
        <strain evidence="2 3">DSM 18334</strain>
    </source>
</reference>
<sequence>MTKDIWINLPVKDVNKSREFFSALGFPLNSRHANNDEMASLVVGEKNVIVMLFPEATFEKYTSIKIADTQLGSEVLFSIGADCKEEVDELVSKVEQAGGTIYSKPSDQGWMCGAGFADLDGHRWNVLYMDLSKMPTQ</sequence>
<keyword evidence="2" id="KW-0560">Oxidoreductase</keyword>
<dbReference type="Gene3D" id="3.10.180.10">
    <property type="entry name" value="2,3-Dihydroxybiphenyl 1,2-Dioxygenase, domain 1"/>
    <property type="match status" value="1"/>
</dbReference>
<dbReference type="GO" id="GO:0051213">
    <property type="term" value="F:dioxygenase activity"/>
    <property type="evidence" value="ECO:0007669"/>
    <property type="project" value="UniProtKB-KW"/>
</dbReference>
<keyword evidence="2" id="KW-0223">Dioxygenase</keyword>
<evidence type="ECO:0000313" key="3">
    <source>
        <dbReference type="Proteomes" id="UP000029734"/>
    </source>
</evidence>
<keyword evidence="3" id="KW-1185">Reference proteome</keyword>
<protein>
    <submittedName>
        <fullName evidence="2">Extradiol dioxygenase</fullName>
    </submittedName>
</protein>
<comment type="caution">
    <text evidence="2">The sequence shown here is derived from an EMBL/GenBank/DDBJ whole genome shotgun (WGS) entry which is preliminary data.</text>
</comment>
<evidence type="ECO:0000259" key="1">
    <source>
        <dbReference type="PROSITE" id="PS51819"/>
    </source>
</evidence>
<dbReference type="PANTHER" id="PTHR36503">
    <property type="entry name" value="BLR2520 PROTEIN"/>
    <property type="match status" value="1"/>
</dbReference>
<dbReference type="InterPro" id="IPR004360">
    <property type="entry name" value="Glyas_Fos-R_dOase_dom"/>
</dbReference>
<dbReference type="EMBL" id="JQCR01000003">
    <property type="protein sequence ID" value="KGE16380.1"/>
    <property type="molecule type" value="Genomic_DNA"/>
</dbReference>
<feature type="domain" description="VOC" evidence="1">
    <location>
        <begin position="3"/>
        <end position="129"/>
    </location>
</feature>
<dbReference type="RefSeq" id="WP_036654153.1">
    <property type="nucleotide sequence ID" value="NZ_JQCR01000003.1"/>
</dbReference>
<dbReference type="Proteomes" id="UP000029734">
    <property type="component" value="Unassembled WGS sequence"/>
</dbReference>
<dbReference type="PROSITE" id="PS51819">
    <property type="entry name" value="VOC"/>
    <property type="match status" value="1"/>
</dbReference>
<name>A0A098M2B9_9BACL</name>
<evidence type="ECO:0000313" key="2">
    <source>
        <dbReference type="EMBL" id="KGE16380.1"/>
    </source>
</evidence>
<dbReference type="Pfam" id="PF00903">
    <property type="entry name" value="Glyoxalase"/>
    <property type="match status" value="1"/>
</dbReference>
<organism evidence="2 3">
    <name type="scientific">Paenibacillus wynnii</name>
    <dbReference type="NCBI Taxonomy" id="268407"/>
    <lineage>
        <taxon>Bacteria</taxon>
        <taxon>Bacillati</taxon>
        <taxon>Bacillota</taxon>
        <taxon>Bacilli</taxon>
        <taxon>Bacillales</taxon>
        <taxon>Paenibacillaceae</taxon>
        <taxon>Paenibacillus</taxon>
    </lineage>
</organism>
<proteinExistence type="predicted"/>
<accession>A0A098M2B9</accession>
<dbReference type="OrthoDB" id="9798430at2"/>
<dbReference type="InterPro" id="IPR037523">
    <property type="entry name" value="VOC_core"/>
</dbReference>
<dbReference type="AlphaFoldDB" id="A0A098M2B9"/>
<dbReference type="SUPFAM" id="SSF54593">
    <property type="entry name" value="Glyoxalase/Bleomycin resistance protein/Dihydroxybiphenyl dioxygenase"/>
    <property type="match status" value="1"/>
</dbReference>
<gene>
    <name evidence="2" type="ORF">PWYN_16685</name>
</gene>
<reference evidence="2 3" key="2">
    <citation type="submission" date="2014-10" db="EMBL/GenBank/DDBJ databases">
        <title>Comparative genomics of the Paenibacillus odorifer group.</title>
        <authorList>
            <person name="Tsai Y.-C."/>
            <person name="Martin N."/>
            <person name="Korlach J."/>
            <person name="Wiedmann M."/>
        </authorList>
    </citation>
    <scope>NUCLEOTIDE SEQUENCE [LARGE SCALE GENOMIC DNA]</scope>
    <source>
        <strain evidence="2 3">DSM 18334</strain>
    </source>
</reference>
<dbReference type="PANTHER" id="PTHR36503:SF2">
    <property type="entry name" value="BLR2408 PROTEIN"/>
    <property type="match status" value="1"/>
</dbReference>
<dbReference type="InterPro" id="IPR029068">
    <property type="entry name" value="Glyas_Bleomycin-R_OHBP_Dase"/>
</dbReference>